<gene>
    <name evidence="8" type="ORF">DAPK24_044650</name>
</gene>
<keyword evidence="4" id="KW-0539">Nucleus</keyword>
<keyword evidence="2" id="KW-0805">Transcription regulation</keyword>
<comment type="subcellular location">
    <subcellularLocation>
        <location evidence="1">Nucleus</location>
    </subcellularLocation>
</comment>
<evidence type="ECO:0000259" key="7">
    <source>
        <dbReference type="PROSITE" id="PS50888"/>
    </source>
</evidence>
<dbReference type="SUPFAM" id="SSF47459">
    <property type="entry name" value="HLH, helix-loop-helix DNA-binding domain"/>
    <property type="match status" value="1"/>
</dbReference>
<dbReference type="PANTHER" id="PTHR46117:SF3">
    <property type="entry name" value="FI24210P1"/>
    <property type="match status" value="1"/>
</dbReference>
<keyword evidence="9" id="KW-1185">Reference proteome</keyword>
<feature type="compositionally biased region" description="Polar residues" evidence="6">
    <location>
        <begin position="420"/>
        <end position="449"/>
    </location>
</feature>
<sequence length="593" mass="66471">MNGSETESTEIPYFNTKEFDSPNTQSSGQNGTTLSPNNAYSNVKVKIENKFMPQDDNDPLFDEKFNSLLTYNSNLNTIDKNNLSSINGLMPSNNHMGDSDKDSRSTNIDFNKMNDNIGSDFNFDPVELTTSISNFGNMNNSNNSEIMSMNLSNNNSNSYSINNIDNMFPANDTQSNDESYQSPKLLADSLNRLDVPTKADTFSPESFGFSTSYNNNFLTKTLSNTLGRSYGSHLGTSLNNLISPSSTYDGYLDSPYGSFNDDSLKSPMNSPSFKGMASPSSSHVNSKSALSKESKLSRRRELHNAVERRRRDLIKEKIKELGTLIPPTLLYDNVKCKNPNKEIKANKNIILIKTVDYIQFLQKILEAQEKKLAELEDEIEKLDLNEPNSQIFNGENTQTEEQNLMQDVKNFMSGTEIPNDDQSQINYNDGSANATANNDYNSYSTYDSNRTNEQDAKFEKIQDSLSAFTENINLKSNNSKLNFMDLSNSKSEPVDFRKLSESFGTNNNPLNTDNMDAFLTFDNERDENAGVPGNFGYNEGDSDIYNGNINAKETDPLNNEFHNFQAPALKFANDTDFLDQLLFKEPNSNGFGI</sequence>
<feature type="region of interest" description="Disordered" evidence="6">
    <location>
        <begin position="1"/>
        <end position="38"/>
    </location>
</feature>
<dbReference type="PROSITE" id="PS50888">
    <property type="entry name" value="BHLH"/>
    <property type="match status" value="1"/>
</dbReference>
<dbReference type="CDD" id="cd11387">
    <property type="entry name" value="bHLHzip_USF_MITF"/>
    <property type="match status" value="1"/>
</dbReference>
<evidence type="ECO:0000256" key="2">
    <source>
        <dbReference type="ARBA" id="ARBA00023015"/>
    </source>
</evidence>
<dbReference type="InterPro" id="IPR011598">
    <property type="entry name" value="bHLH_dom"/>
</dbReference>
<name>A0AAV5R9P0_PICKL</name>
<dbReference type="GO" id="GO:0000978">
    <property type="term" value="F:RNA polymerase II cis-regulatory region sequence-specific DNA binding"/>
    <property type="evidence" value="ECO:0007669"/>
    <property type="project" value="TreeGrafter"/>
</dbReference>
<feature type="coiled-coil region" evidence="5">
    <location>
        <begin position="358"/>
        <end position="385"/>
    </location>
</feature>
<dbReference type="SMART" id="SM00353">
    <property type="entry name" value="HLH"/>
    <property type="match status" value="1"/>
</dbReference>
<evidence type="ECO:0000313" key="9">
    <source>
        <dbReference type="Proteomes" id="UP001378960"/>
    </source>
</evidence>
<dbReference type="AlphaFoldDB" id="A0AAV5R9P0"/>
<feature type="compositionally biased region" description="Polar residues" evidence="6">
    <location>
        <begin position="21"/>
        <end position="38"/>
    </location>
</feature>
<evidence type="ECO:0000256" key="3">
    <source>
        <dbReference type="ARBA" id="ARBA00023163"/>
    </source>
</evidence>
<dbReference type="Gene3D" id="4.10.280.10">
    <property type="entry name" value="Helix-loop-helix DNA-binding domain"/>
    <property type="match status" value="1"/>
</dbReference>
<proteinExistence type="predicted"/>
<dbReference type="InterPro" id="IPR051732">
    <property type="entry name" value="USF"/>
</dbReference>
<feature type="region of interest" description="Disordered" evidence="6">
    <location>
        <begin position="267"/>
        <end position="302"/>
    </location>
</feature>
<evidence type="ECO:0000256" key="6">
    <source>
        <dbReference type="SAM" id="MobiDB-lite"/>
    </source>
</evidence>
<reference evidence="8 9" key="1">
    <citation type="journal article" date="2023" name="Elife">
        <title>Identification of key yeast species and microbe-microbe interactions impacting larval growth of Drosophila in the wild.</title>
        <authorList>
            <person name="Mure A."/>
            <person name="Sugiura Y."/>
            <person name="Maeda R."/>
            <person name="Honda K."/>
            <person name="Sakurai N."/>
            <person name="Takahashi Y."/>
            <person name="Watada M."/>
            <person name="Katoh T."/>
            <person name="Gotoh A."/>
            <person name="Gotoh Y."/>
            <person name="Taniguchi I."/>
            <person name="Nakamura K."/>
            <person name="Hayashi T."/>
            <person name="Katayama T."/>
            <person name="Uemura T."/>
            <person name="Hattori Y."/>
        </authorList>
    </citation>
    <scope>NUCLEOTIDE SEQUENCE [LARGE SCALE GENOMIC DNA]</scope>
    <source>
        <strain evidence="8 9">PK-24</strain>
    </source>
</reference>
<dbReference type="PANTHER" id="PTHR46117">
    <property type="entry name" value="FI24210P1"/>
    <property type="match status" value="1"/>
</dbReference>
<dbReference type="GO" id="GO:0000981">
    <property type="term" value="F:DNA-binding transcription factor activity, RNA polymerase II-specific"/>
    <property type="evidence" value="ECO:0007669"/>
    <property type="project" value="TreeGrafter"/>
</dbReference>
<dbReference type="GO" id="GO:0046983">
    <property type="term" value="F:protein dimerization activity"/>
    <property type="evidence" value="ECO:0007669"/>
    <property type="project" value="InterPro"/>
</dbReference>
<evidence type="ECO:0000313" key="8">
    <source>
        <dbReference type="EMBL" id="GMM47867.1"/>
    </source>
</evidence>
<dbReference type="EMBL" id="BTGB01000009">
    <property type="protein sequence ID" value="GMM47867.1"/>
    <property type="molecule type" value="Genomic_DNA"/>
</dbReference>
<keyword evidence="3" id="KW-0804">Transcription</keyword>
<dbReference type="InterPro" id="IPR036638">
    <property type="entry name" value="HLH_DNA-bd_sf"/>
</dbReference>
<evidence type="ECO:0000256" key="4">
    <source>
        <dbReference type="ARBA" id="ARBA00023242"/>
    </source>
</evidence>
<feature type="region of interest" description="Disordered" evidence="6">
    <location>
        <begin position="414"/>
        <end position="449"/>
    </location>
</feature>
<dbReference type="GO" id="GO:0005634">
    <property type="term" value="C:nucleus"/>
    <property type="evidence" value="ECO:0007669"/>
    <property type="project" value="UniProtKB-SubCell"/>
</dbReference>
<organism evidence="8 9">
    <name type="scientific">Pichia kluyveri</name>
    <name type="common">Yeast</name>
    <dbReference type="NCBI Taxonomy" id="36015"/>
    <lineage>
        <taxon>Eukaryota</taxon>
        <taxon>Fungi</taxon>
        <taxon>Dikarya</taxon>
        <taxon>Ascomycota</taxon>
        <taxon>Saccharomycotina</taxon>
        <taxon>Pichiomycetes</taxon>
        <taxon>Pichiales</taxon>
        <taxon>Pichiaceae</taxon>
        <taxon>Pichia</taxon>
    </lineage>
</organism>
<accession>A0AAV5R9P0</accession>
<evidence type="ECO:0000256" key="1">
    <source>
        <dbReference type="ARBA" id="ARBA00004123"/>
    </source>
</evidence>
<feature type="compositionally biased region" description="Polar residues" evidence="6">
    <location>
        <begin position="267"/>
        <end position="285"/>
    </location>
</feature>
<dbReference type="Pfam" id="PF00010">
    <property type="entry name" value="HLH"/>
    <property type="match status" value="1"/>
</dbReference>
<keyword evidence="5" id="KW-0175">Coiled coil</keyword>
<protein>
    <submittedName>
        <fullName evidence="8">Rtg3 protein</fullName>
    </submittedName>
</protein>
<dbReference type="Proteomes" id="UP001378960">
    <property type="component" value="Unassembled WGS sequence"/>
</dbReference>
<feature type="domain" description="BHLH" evidence="7">
    <location>
        <begin position="298"/>
        <end position="361"/>
    </location>
</feature>
<comment type="caution">
    <text evidence="8">The sequence shown here is derived from an EMBL/GenBank/DDBJ whole genome shotgun (WGS) entry which is preliminary data.</text>
</comment>
<evidence type="ECO:0000256" key="5">
    <source>
        <dbReference type="SAM" id="Coils"/>
    </source>
</evidence>